<name>A0ABS9MSR0_9BURK</name>
<keyword evidence="3" id="KW-1185">Reference proteome</keyword>
<accession>A0ABS9MSR0</accession>
<organism evidence="2 3">
    <name type="scientific">Mesosutterella porci</name>
    <dbReference type="NCBI Taxonomy" id="2915351"/>
    <lineage>
        <taxon>Bacteria</taxon>
        <taxon>Pseudomonadati</taxon>
        <taxon>Pseudomonadota</taxon>
        <taxon>Betaproteobacteria</taxon>
        <taxon>Burkholderiales</taxon>
        <taxon>Sutterellaceae</taxon>
        <taxon>Mesosutterella</taxon>
    </lineage>
</organism>
<dbReference type="EMBL" id="JAKNCT010000012">
    <property type="protein sequence ID" value="MCG5031668.1"/>
    <property type="molecule type" value="Genomic_DNA"/>
</dbReference>
<gene>
    <name evidence="2" type="ORF">MAF45_09480</name>
</gene>
<comment type="caution">
    <text evidence="2">The sequence shown here is derived from an EMBL/GenBank/DDBJ whole genome shotgun (WGS) entry which is preliminary data.</text>
</comment>
<protein>
    <submittedName>
        <fullName evidence="2">DNA circularization N-terminal domain-containing protein</fullName>
    </submittedName>
</protein>
<evidence type="ECO:0000313" key="3">
    <source>
        <dbReference type="Proteomes" id="UP001297600"/>
    </source>
</evidence>
<dbReference type="InterPro" id="IPR009826">
    <property type="entry name" value="DNA_circ_N"/>
</dbReference>
<reference evidence="2 3" key="1">
    <citation type="submission" date="2022-02" db="EMBL/GenBank/DDBJ databases">
        <title>Mesosutterella porci, a novel member of the family Sutterellaceae from pig feces.</title>
        <authorList>
            <person name="Wylensek D."/>
            <person name="Clavel T."/>
        </authorList>
    </citation>
    <scope>NUCLEOTIDE SEQUENCE [LARGE SCALE GENOMIC DNA]</scope>
    <source>
        <strain evidence="3">oilRF-744-wt-GAM-9</strain>
    </source>
</reference>
<evidence type="ECO:0000313" key="2">
    <source>
        <dbReference type="EMBL" id="MCG5031668.1"/>
    </source>
</evidence>
<dbReference type="Proteomes" id="UP001297600">
    <property type="component" value="Unassembled WGS sequence"/>
</dbReference>
<proteinExistence type="predicted"/>
<feature type="domain" description="DNA circulation N-terminal" evidence="1">
    <location>
        <begin position="9"/>
        <end position="94"/>
    </location>
</feature>
<sequence>MPTFEEKLWPASFRGVPFSVTDSSLTIGRRVHVFEYPQRDKPFVEDLGKSAREITLTAVFAGPEYITGMNRLLEAMEQEGAGVLVHPMLGSMTVTPKATTKVTYSTTKLGFSSAELVFVESGDYVFPTSSTDTAAASASASETLKQSALDAFLDKFDLSGAQDFVKAAVTGNLSKFFELSDYKELCRLFSVSDEMSELSAKAISLVSSDVEVFAKTVADSFGYSRLAYSVNNWRRVTRLLSRLVKSDGMNNDYQTGQVSDEEARTTAQSSAVQSLARQTLLAEAVSASAKVGGDEDTAEGGIAYEDMIAVRDQVLAALDAEMLETESDDVYLALENARAAVSDDMTTRAQDSARLITVTPPEVQPALVVAYNFYEDAAREKEIIDRNGIRHGGFVPARELKLLSR</sequence>
<evidence type="ECO:0000259" key="1">
    <source>
        <dbReference type="Pfam" id="PF07157"/>
    </source>
</evidence>
<dbReference type="RefSeq" id="WP_237979986.1">
    <property type="nucleotide sequence ID" value="NZ_JAKNCT010000012.1"/>
</dbReference>
<dbReference type="Pfam" id="PF07157">
    <property type="entry name" value="DNA_circ_N"/>
    <property type="match status" value="1"/>
</dbReference>